<reference evidence="5 6" key="1">
    <citation type="submission" date="2017-12" db="EMBL/GenBank/DDBJ databases">
        <title>Streptomyces populusis sp. nov., a novel endophytic actinobacterium isolated from stems of Populus adenopoda Maxim.</title>
        <authorList>
            <person name="Wang Z."/>
        </authorList>
    </citation>
    <scope>NUCLEOTIDE SEQUENCE [LARGE SCALE GENOMIC DNA]</scope>
    <source>
        <strain evidence="5 6">A249</strain>
    </source>
</reference>
<dbReference type="OrthoDB" id="3743899at2"/>
<dbReference type="PANTHER" id="PTHR44196">
    <property type="entry name" value="DEHYDROGENASE/REDUCTASE SDR FAMILY MEMBER 7B"/>
    <property type="match status" value="1"/>
</dbReference>
<dbReference type="RefSeq" id="WP_103548767.1">
    <property type="nucleotide sequence ID" value="NZ_JBHJSK010000008.1"/>
</dbReference>
<sequence>MSLEGPLSGRTAVVTGAARGLGSETARALARRGARVALLGLEEEELARTAATLPHDAVRWWEVDVTDTDAMEETAARVRSRLGPPSVVIANAGVAGTGPFLDSDPRVWRRVVEVNVVGSAVTARVYLPDLLRTRGYYLQVSSLAALGPAPFMSAYCASKAGAESFAQVLRAEVAHRGVGVGIACPSWADTEMIRAGDGFTALRALRSALPWPASRTHPAARVAERLVRGVERRSAAVYAQQWVRGARFVRPWLPPLVVLRAHRLMRRLEEDGGVEDSGLLGAGGEAAEEGTS</sequence>
<dbReference type="EMBL" id="PJOS01000011">
    <property type="protein sequence ID" value="PKT73397.1"/>
    <property type="molecule type" value="Genomic_DNA"/>
</dbReference>
<feature type="domain" description="Ketoreductase" evidence="4">
    <location>
        <begin position="10"/>
        <end position="190"/>
    </location>
</feature>
<dbReference type="PRINTS" id="PR00080">
    <property type="entry name" value="SDRFAMILY"/>
</dbReference>
<proteinExistence type="inferred from homology"/>
<evidence type="ECO:0000313" key="5">
    <source>
        <dbReference type="EMBL" id="PKT73397.1"/>
    </source>
</evidence>
<keyword evidence="2" id="KW-0560">Oxidoreductase</keyword>
<dbReference type="SUPFAM" id="SSF51735">
    <property type="entry name" value="NAD(P)-binding Rossmann-fold domains"/>
    <property type="match status" value="1"/>
</dbReference>
<evidence type="ECO:0000256" key="2">
    <source>
        <dbReference type="ARBA" id="ARBA00023002"/>
    </source>
</evidence>
<comment type="similarity">
    <text evidence="1 3">Belongs to the short-chain dehydrogenases/reductases (SDR) family.</text>
</comment>
<dbReference type="Pfam" id="PF00106">
    <property type="entry name" value="adh_short"/>
    <property type="match status" value="1"/>
</dbReference>
<keyword evidence="6" id="KW-1185">Reference proteome</keyword>
<dbReference type="NCBIfam" id="NF004526">
    <property type="entry name" value="PRK05872.1"/>
    <property type="match status" value="1"/>
</dbReference>
<dbReference type="InterPro" id="IPR020904">
    <property type="entry name" value="Sc_DH/Rdtase_CS"/>
</dbReference>
<dbReference type="Proteomes" id="UP000236178">
    <property type="component" value="Unassembled WGS sequence"/>
</dbReference>
<dbReference type="AlphaFoldDB" id="A0A2I0STX2"/>
<name>A0A2I0STX2_9ACTN</name>
<gene>
    <name evidence="5" type="ORF">CW362_08575</name>
</gene>
<dbReference type="Gene3D" id="3.40.50.720">
    <property type="entry name" value="NAD(P)-binding Rossmann-like Domain"/>
    <property type="match status" value="1"/>
</dbReference>
<dbReference type="InterPro" id="IPR057326">
    <property type="entry name" value="KR_dom"/>
</dbReference>
<evidence type="ECO:0000313" key="6">
    <source>
        <dbReference type="Proteomes" id="UP000236178"/>
    </source>
</evidence>
<dbReference type="PANTHER" id="PTHR44196:SF1">
    <property type="entry name" value="DEHYDROGENASE_REDUCTASE SDR FAMILY MEMBER 7B"/>
    <property type="match status" value="1"/>
</dbReference>
<dbReference type="SMART" id="SM00822">
    <property type="entry name" value="PKS_KR"/>
    <property type="match status" value="1"/>
</dbReference>
<dbReference type="GO" id="GO:0016020">
    <property type="term" value="C:membrane"/>
    <property type="evidence" value="ECO:0007669"/>
    <property type="project" value="TreeGrafter"/>
</dbReference>
<dbReference type="InterPro" id="IPR036291">
    <property type="entry name" value="NAD(P)-bd_dom_sf"/>
</dbReference>
<dbReference type="PRINTS" id="PR00081">
    <property type="entry name" value="GDHRDH"/>
</dbReference>
<comment type="caution">
    <text evidence="5">The sequence shown here is derived from an EMBL/GenBank/DDBJ whole genome shotgun (WGS) entry which is preliminary data.</text>
</comment>
<evidence type="ECO:0000259" key="4">
    <source>
        <dbReference type="SMART" id="SM00822"/>
    </source>
</evidence>
<dbReference type="InterPro" id="IPR002347">
    <property type="entry name" value="SDR_fam"/>
</dbReference>
<accession>A0A2I0STX2</accession>
<dbReference type="PROSITE" id="PS00061">
    <property type="entry name" value="ADH_SHORT"/>
    <property type="match status" value="1"/>
</dbReference>
<organism evidence="5 6">
    <name type="scientific">Streptomyces populi</name>
    <dbReference type="NCBI Taxonomy" id="2058924"/>
    <lineage>
        <taxon>Bacteria</taxon>
        <taxon>Bacillati</taxon>
        <taxon>Actinomycetota</taxon>
        <taxon>Actinomycetes</taxon>
        <taxon>Kitasatosporales</taxon>
        <taxon>Streptomycetaceae</taxon>
        <taxon>Streptomyces</taxon>
    </lineage>
</organism>
<evidence type="ECO:0000256" key="1">
    <source>
        <dbReference type="ARBA" id="ARBA00006484"/>
    </source>
</evidence>
<evidence type="ECO:0000256" key="3">
    <source>
        <dbReference type="RuleBase" id="RU000363"/>
    </source>
</evidence>
<dbReference type="GO" id="GO:0016491">
    <property type="term" value="F:oxidoreductase activity"/>
    <property type="evidence" value="ECO:0007669"/>
    <property type="project" value="UniProtKB-KW"/>
</dbReference>
<protein>
    <submittedName>
        <fullName evidence="5">Short-chain dehydrogenase</fullName>
    </submittedName>
</protein>